<dbReference type="Proteomes" id="UP000005143">
    <property type="component" value="Unassembled WGS sequence"/>
</dbReference>
<feature type="chain" id="PRO_5038674036" description="DUF1795 domain-containing protein" evidence="2">
    <location>
        <begin position="22"/>
        <end position="220"/>
    </location>
</feature>
<evidence type="ECO:0000313" key="3">
    <source>
        <dbReference type="EMBL" id="EHN11401.1"/>
    </source>
</evidence>
<protein>
    <recommendedName>
        <fullName evidence="5">DUF1795 domain-containing protein</fullName>
    </recommendedName>
</protein>
<accession>H0E4J5</accession>
<dbReference type="EMBL" id="AGUD01000107">
    <property type="protein sequence ID" value="EHN11401.1"/>
    <property type="molecule type" value="Genomic_DNA"/>
</dbReference>
<evidence type="ECO:0000256" key="1">
    <source>
        <dbReference type="SAM" id="MobiDB-lite"/>
    </source>
</evidence>
<sequence>MPYPRLSLAALAVALPAAALAGCGDDGAVTGPPPLTTTGTTATTTTTPRPRRPRVVTPAGPARLRGEVVRGRGFRFRVDPGVVDSTKRFRRVIAPPQKLLVGLAQQTGDVGLIGISIRPFGDLVDVGDRLSMRTEAVEGLRGLGGKSVRGLPDARLGGQRAYRAESLGRFESQKVLVIRYLVARGDRLLTIDGLVPSRSRAAAEALLRTIVRSWRWTGRG</sequence>
<dbReference type="RefSeq" id="WP_007573360.1">
    <property type="nucleotide sequence ID" value="NZ_AGUD01000107.1"/>
</dbReference>
<name>H0E4J5_9ACTN</name>
<reference evidence="3 4" key="1">
    <citation type="journal article" date="2013" name="Biodegradation">
        <title>Quantitative proteomic analysis of ibuprofen-degrading Patulibacter sp. strain I11.</title>
        <authorList>
            <person name="Almeida B."/>
            <person name="Kjeldal H."/>
            <person name="Lolas I."/>
            <person name="Knudsen A.D."/>
            <person name="Carvalho G."/>
            <person name="Nielsen K.L."/>
            <person name="Barreto Crespo M.T."/>
            <person name="Stensballe A."/>
            <person name="Nielsen J.L."/>
        </authorList>
    </citation>
    <scope>NUCLEOTIDE SEQUENCE [LARGE SCALE GENOMIC DNA]</scope>
    <source>
        <strain evidence="3 4">I11</strain>
    </source>
</reference>
<dbReference type="PROSITE" id="PS51257">
    <property type="entry name" value="PROKAR_LIPOPROTEIN"/>
    <property type="match status" value="1"/>
</dbReference>
<evidence type="ECO:0000313" key="4">
    <source>
        <dbReference type="Proteomes" id="UP000005143"/>
    </source>
</evidence>
<feature type="compositionally biased region" description="Low complexity" evidence="1">
    <location>
        <begin position="36"/>
        <end position="48"/>
    </location>
</feature>
<feature type="signal peptide" evidence="2">
    <location>
        <begin position="1"/>
        <end position="21"/>
    </location>
</feature>
<feature type="region of interest" description="Disordered" evidence="1">
    <location>
        <begin position="30"/>
        <end position="58"/>
    </location>
</feature>
<proteinExistence type="predicted"/>
<keyword evidence="4" id="KW-1185">Reference proteome</keyword>
<keyword evidence="2" id="KW-0732">Signal</keyword>
<evidence type="ECO:0000256" key="2">
    <source>
        <dbReference type="SAM" id="SignalP"/>
    </source>
</evidence>
<dbReference type="AlphaFoldDB" id="H0E4J5"/>
<comment type="caution">
    <text evidence="3">The sequence shown here is derived from an EMBL/GenBank/DDBJ whole genome shotgun (WGS) entry which is preliminary data.</text>
</comment>
<evidence type="ECO:0008006" key="5">
    <source>
        <dbReference type="Google" id="ProtNLM"/>
    </source>
</evidence>
<gene>
    <name evidence="3" type="ORF">PAI11_17260</name>
</gene>
<organism evidence="3 4">
    <name type="scientific">Patulibacter medicamentivorans</name>
    <dbReference type="NCBI Taxonomy" id="1097667"/>
    <lineage>
        <taxon>Bacteria</taxon>
        <taxon>Bacillati</taxon>
        <taxon>Actinomycetota</taxon>
        <taxon>Thermoleophilia</taxon>
        <taxon>Solirubrobacterales</taxon>
        <taxon>Patulibacteraceae</taxon>
        <taxon>Patulibacter</taxon>
    </lineage>
</organism>